<evidence type="ECO:0000313" key="20">
    <source>
        <dbReference type="Proteomes" id="UP001055102"/>
    </source>
</evidence>
<dbReference type="Pfam" id="PF00580">
    <property type="entry name" value="UvrD-helicase"/>
    <property type="match status" value="1"/>
</dbReference>
<keyword evidence="5 15" id="KW-0347">Helicase</keyword>
<dbReference type="Gene3D" id="3.40.50.300">
    <property type="entry name" value="P-loop containing nucleotide triphosphate hydrolases"/>
    <property type="match status" value="4"/>
</dbReference>
<evidence type="ECO:0000256" key="1">
    <source>
        <dbReference type="ARBA" id="ARBA00022722"/>
    </source>
</evidence>
<dbReference type="PANTHER" id="PTHR11070:SF2">
    <property type="entry name" value="ATP-DEPENDENT DNA HELICASE SRS2"/>
    <property type="match status" value="1"/>
</dbReference>
<evidence type="ECO:0000256" key="6">
    <source>
        <dbReference type="ARBA" id="ARBA00022839"/>
    </source>
</evidence>
<dbReference type="EMBL" id="BPQR01000095">
    <property type="protein sequence ID" value="GJE08878.1"/>
    <property type="molecule type" value="Genomic_DNA"/>
</dbReference>
<dbReference type="InterPro" id="IPR011604">
    <property type="entry name" value="PDDEXK-like_dom_sf"/>
</dbReference>
<keyword evidence="7 15" id="KW-0067">ATP-binding</keyword>
<dbReference type="EC" id="5.6.2.4" evidence="12"/>
<name>A0ABQ4T2B6_9HYPH</name>
<proteinExistence type="predicted"/>
<keyword evidence="4 15" id="KW-0378">Hydrolase</keyword>
<evidence type="ECO:0000259" key="17">
    <source>
        <dbReference type="PROSITE" id="PS51198"/>
    </source>
</evidence>
<evidence type="ECO:0000256" key="10">
    <source>
        <dbReference type="ARBA" id="ARBA00023235"/>
    </source>
</evidence>
<dbReference type="InterPro" id="IPR027417">
    <property type="entry name" value="P-loop_NTPase"/>
</dbReference>
<evidence type="ECO:0000256" key="15">
    <source>
        <dbReference type="PROSITE-ProRule" id="PRU00560"/>
    </source>
</evidence>
<reference evidence="19" key="2">
    <citation type="submission" date="2021-08" db="EMBL/GenBank/DDBJ databases">
        <authorList>
            <person name="Tani A."/>
            <person name="Ola A."/>
            <person name="Ogura Y."/>
            <person name="Katsura K."/>
            <person name="Hayashi T."/>
        </authorList>
    </citation>
    <scope>NUCLEOTIDE SEQUENCE</scope>
    <source>
        <strain evidence="19">LMG 23639</strain>
    </source>
</reference>
<feature type="domain" description="UvrD-like helicase ATP-binding" evidence="17">
    <location>
        <begin position="9"/>
        <end position="490"/>
    </location>
</feature>
<keyword evidence="2 15" id="KW-0547">Nucleotide-binding</keyword>
<keyword evidence="9" id="KW-0234">DNA repair</keyword>
<gene>
    <name evidence="19" type="primary">recB</name>
    <name evidence="19" type="ORF">AOPFMNJM_4224</name>
</gene>
<evidence type="ECO:0000256" key="9">
    <source>
        <dbReference type="ARBA" id="ARBA00023204"/>
    </source>
</evidence>
<dbReference type="Gene3D" id="3.90.320.10">
    <property type="match status" value="1"/>
</dbReference>
<feature type="binding site" evidence="15">
    <location>
        <begin position="30"/>
        <end position="37"/>
    </location>
    <ligand>
        <name>ATP</name>
        <dbReference type="ChEBI" id="CHEBI:30616"/>
    </ligand>
</feature>
<dbReference type="Pfam" id="PF12705">
    <property type="entry name" value="PDDEXK_1"/>
    <property type="match status" value="1"/>
</dbReference>
<dbReference type="PANTHER" id="PTHR11070">
    <property type="entry name" value="UVRD / RECB / PCRA DNA HELICASE FAMILY MEMBER"/>
    <property type="match status" value="1"/>
</dbReference>
<dbReference type="NCBIfam" id="TIGR02784">
    <property type="entry name" value="addA_alphas"/>
    <property type="match status" value="1"/>
</dbReference>
<dbReference type="PROSITE" id="PS51198">
    <property type="entry name" value="UVRD_HELICASE_ATP_BIND"/>
    <property type="match status" value="1"/>
</dbReference>
<dbReference type="Pfam" id="PF13361">
    <property type="entry name" value="UvrD_C"/>
    <property type="match status" value="1"/>
</dbReference>
<evidence type="ECO:0000256" key="2">
    <source>
        <dbReference type="ARBA" id="ARBA00022741"/>
    </source>
</evidence>
<dbReference type="PROSITE" id="PS51217">
    <property type="entry name" value="UVRD_HELICASE_CTER"/>
    <property type="match status" value="1"/>
</dbReference>
<evidence type="ECO:0000256" key="12">
    <source>
        <dbReference type="ARBA" id="ARBA00034808"/>
    </source>
</evidence>
<comment type="catalytic activity">
    <reaction evidence="11">
        <text>Couples ATP hydrolysis with the unwinding of duplex DNA by translocating in the 3'-5' direction.</text>
        <dbReference type="EC" id="5.6.2.4"/>
    </reaction>
</comment>
<dbReference type="InterPro" id="IPR014151">
    <property type="entry name" value="DNA_helicase_AddA"/>
</dbReference>
<evidence type="ECO:0000259" key="18">
    <source>
        <dbReference type="PROSITE" id="PS51217"/>
    </source>
</evidence>
<evidence type="ECO:0000256" key="11">
    <source>
        <dbReference type="ARBA" id="ARBA00034617"/>
    </source>
</evidence>
<feature type="region of interest" description="Disordered" evidence="16">
    <location>
        <begin position="1"/>
        <end position="22"/>
    </location>
</feature>
<evidence type="ECO:0000256" key="3">
    <source>
        <dbReference type="ARBA" id="ARBA00022763"/>
    </source>
</evidence>
<dbReference type="SUPFAM" id="SSF52540">
    <property type="entry name" value="P-loop containing nucleoside triphosphate hydrolases"/>
    <property type="match status" value="1"/>
</dbReference>
<evidence type="ECO:0000256" key="14">
    <source>
        <dbReference type="ARBA" id="ARBA00048988"/>
    </source>
</evidence>
<dbReference type="InterPro" id="IPR038726">
    <property type="entry name" value="PDDEXK_AddAB-type"/>
</dbReference>
<keyword evidence="1" id="KW-0540">Nuclease</keyword>
<keyword evidence="3" id="KW-0227">DNA damage</keyword>
<protein>
    <recommendedName>
        <fullName evidence="12">DNA 3'-5' helicase</fullName>
        <ecNumber evidence="12">5.6.2.4</ecNumber>
    </recommendedName>
    <alternativeName>
        <fullName evidence="13">DNA 3'-5' helicase II</fullName>
    </alternativeName>
</protein>
<feature type="region of interest" description="Disordered" evidence="16">
    <location>
        <begin position="958"/>
        <end position="984"/>
    </location>
</feature>
<evidence type="ECO:0000256" key="16">
    <source>
        <dbReference type="SAM" id="MobiDB-lite"/>
    </source>
</evidence>
<organism evidence="19 20">
    <name type="scientific">Methylobacterium jeotgali</name>
    <dbReference type="NCBI Taxonomy" id="381630"/>
    <lineage>
        <taxon>Bacteria</taxon>
        <taxon>Pseudomonadati</taxon>
        <taxon>Pseudomonadota</taxon>
        <taxon>Alphaproteobacteria</taxon>
        <taxon>Hyphomicrobiales</taxon>
        <taxon>Methylobacteriaceae</taxon>
        <taxon>Methylobacterium</taxon>
    </lineage>
</organism>
<evidence type="ECO:0000256" key="4">
    <source>
        <dbReference type="ARBA" id="ARBA00022801"/>
    </source>
</evidence>
<dbReference type="InterPro" id="IPR014016">
    <property type="entry name" value="UvrD-like_ATP-bd"/>
</dbReference>
<accession>A0ABQ4T2B6</accession>
<comment type="catalytic activity">
    <reaction evidence="14">
        <text>ATP + H2O = ADP + phosphate + H(+)</text>
        <dbReference type="Rhea" id="RHEA:13065"/>
        <dbReference type="ChEBI" id="CHEBI:15377"/>
        <dbReference type="ChEBI" id="CHEBI:15378"/>
        <dbReference type="ChEBI" id="CHEBI:30616"/>
        <dbReference type="ChEBI" id="CHEBI:43474"/>
        <dbReference type="ChEBI" id="CHEBI:456216"/>
        <dbReference type="EC" id="5.6.2.4"/>
    </reaction>
</comment>
<evidence type="ECO:0000313" key="19">
    <source>
        <dbReference type="EMBL" id="GJE08878.1"/>
    </source>
</evidence>
<feature type="compositionally biased region" description="Basic and acidic residues" evidence="16">
    <location>
        <begin position="12"/>
        <end position="21"/>
    </location>
</feature>
<keyword evidence="20" id="KW-1185">Reference proteome</keyword>
<dbReference type="RefSeq" id="WP_238278957.1">
    <property type="nucleotide sequence ID" value="NZ_BPQR01000095.1"/>
</dbReference>
<reference evidence="19" key="1">
    <citation type="journal article" date="2021" name="Front. Microbiol.">
        <title>Comprehensive Comparative Genomics and Phenotyping of Methylobacterium Species.</title>
        <authorList>
            <person name="Alessa O."/>
            <person name="Ogura Y."/>
            <person name="Fujitani Y."/>
            <person name="Takami H."/>
            <person name="Hayashi T."/>
            <person name="Sahin N."/>
            <person name="Tani A."/>
        </authorList>
    </citation>
    <scope>NUCLEOTIDE SEQUENCE</scope>
    <source>
        <strain evidence="19">LMG 23639</strain>
    </source>
</reference>
<sequence length="1154" mass="122691">MSKPPFKVDPLTQERQRRAADPEVSAWVSANAGAGKTKVLTDRVVRLLLSGTPPGRILCLTFTKAAAANMAIRVFDRLGRWVTLDDAALAEDLERLTGKPTSRAQLDDSRRLFARSVETPGGLKIETLHALCERLLHMFPFEANVPAGFTVLDDDEARAAFESATDATLADAALGRLPGIREAHARITPEAQDDTLRDLIRAAIRARRFLARDGRLDLTFAGLAQALGLEAGEDEPEIARRILSGLPDLAPLCAVLAETGSSTDAKLAGQLETALDLARRAEAAGILAEAVAAALVVFFTGEEKPKADSSLGTKKAGPEAKAALCAERDRLIPLLDRLRAARAHARTRALFALAAEIEGRVEAYKARIGALDFDDLIARTRDLLARVDAAWVLYKLDRGIDHVLVDEAQDTNPQQWEILNLVTAEFTAGAGARAARRTRFAVGDPKQSIYSFQGADPRRFEETRRAWIDAAQRAGLPFETIPLTLSFRSAHGVLRAVDATFAIPEHFKGLSFEAVRPGTDHATARGRAFGAVELWPIEEPGPEADPDAWAEPVDAPGASAPALLTARRVARAVQGWIARGDAGGRRRRPGEILLLVRKRGPAFEEAIRALKSLGVPVAGQDRLDVAAHIAVLDLVAVGRAGLLPADDLTLATALKTPLVGLDDDDLVRLCARRDEAETLEDALHRHAEAGDGAALRARAALARWIELAGCEGPFGFYAALLGPGGGRARLVARLGGEAGDAIDVFLAKAASAERGPEAPSLRAFIDAFEARGAEGLTVKRDLESGRDEVRVMTVHGAKGLEAPVVVLLDGCEPLGRNDPPLLSIESPTPLPPVWAGSRTQDSAVTGEARTSLQARAREEHNRLLYVAMTRAADRLVVAPYRGATKETEAAWCEMIRIGLERAFGAGEALDLPYGPAVVWRDGEAAGAPEDGPAGAAAEDSVPPWLRRPVPAEAVAAPPLSPSGILAGADARPSPARRQSQTEARRQGILVHTLLEHLPRLAAPERRPAALTVLRARAPTMPVPKRAAIAEAALRVMEHPDLAPLFAEGARAEVALAGIVGAAGGPRPVHGRIDRLAVTEEGVLLADFKTGRPPPEGAPLPAADAAQIALYAALLEQIYPGRRIVPMLVWTSGPVIRRLSEAETSAALAGAGIGA</sequence>
<dbReference type="InterPro" id="IPR000212">
    <property type="entry name" value="DNA_helicase_UvrD/REP"/>
</dbReference>
<keyword evidence="6" id="KW-0269">Exonuclease</keyword>
<evidence type="ECO:0000256" key="7">
    <source>
        <dbReference type="ARBA" id="ARBA00022840"/>
    </source>
</evidence>
<dbReference type="Proteomes" id="UP001055102">
    <property type="component" value="Unassembled WGS sequence"/>
</dbReference>
<keyword evidence="8" id="KW-0238">DNA-binding</keyword>
<keyword evidence="10" id="KW-0413">Isomerase</keyword>
<evidence type="ECO:0000256" key="13">
    <source>
        <dbReference type="ARBA" id="ARBA00034923"/>
    </source>
</evidence>
<dbReference type="InterPro" id="IPR014017">
    <property type="entry name" value="DNA_helicase_UvrD-like_C"/>
</dbReference>
<feature type="domain" description="UvrD-like helicase C-terminal" evidence="18">
    <location>
        <begin position="513"/>
        <end position="799"/>
    </location>
</feature>
<evidence type="ECO:0000256" key="5">
    <source>
        <dbReference type="ARBA" id="ARBA00022806"/>
    </source>
</evidence>
<comment type="caution">
    <text evidence="19">The sequence shown here is derived from an EMBL/GenBank/DDBJ whole genome shotgun (WGS) entry which is preliminary data.</text>
</comment>
<evidence type="ECO:0000256" key="8">
    <source>
        <dbReference type="ARBA" id="ARBA00023125"/>
    </source>
</evidence>